<dbReference type="Pfam" id="PF00106">
    <property type="entry name" value="adh_short"/>
    <property type="match status" value="1"/>
</dbReference>
<evidence type="ECO:0000256" key="1">
    <source>
        <dbReference type="ARBA" id="ARBA00006484"/>
    </source>
</evidence>
<dbReference type="AlphaFoldDB" id="A0A318QV43"/>
<dbReference type="InterPro" id="IPR036291">
    <property type="entry name" value="NAD(P)-bd_dom_sf"/>
</dbReference>
<organism evidence="4 5">
    <name type="scientific">Novacetimonas pomaceti</name>
    <dbReference type="NCBI Taxonomy" id="2021998"/>
    <lineage>
        <taxon>Bacteria</taxon>
        <taxon>Pseudomonadati</taxon>
        <taxon>Pseudomonadota</taxon>
        <taxon>Alphaproteobacteria</taxon>
        <taxon>Acetobacterales</taxon>
        <taxon>Acetobacteraceae</taxon>
        <taxon>Novacetimonas</taxon>
    </lineage>
</organism>
<sequence length="280" mass="30221">MEVRPGQNMNGTPAWALITGASGGIGAELARLYARRGWNLLLWGRDEGRLEAVARDCRRYGGDVRIRALDLQDGHAAIASYREDDARTPIDLAILAAGLGDMKTADDVTEKAETVLELGLVNYATPSAMAAAAAEAMVRRGRGHIVLVGSVAAFHAIPFAAAYSGSKAGLKRFAESLHMALSPHGVGVTLVSPGFVDTAMSRRVVGFKPFLQTAPSAARQIARAVERNRAHVVFPFLFSILRLVDVIVPWPFKRWILSRLKAGQVPRGEVSQDEQDGQKK</sequence>
<feature type="transmembrane region" description="Helical" evidence="3">
    <location>
        <begin position="145"/>
        <end position="163"/>
    </location>
</feature>
<dbReference type="PANTHER" id="PTHR44196:SF1">
    <property type="entry name" value="DEHYDROGENASE_REDUCTASE SDR FAMILY MEMBER 7B"/>
    <property type="match status" value="1"/>
</dbReference>
<evidence type="ECO:0000313" key="4">
    <source>
        <dbReference type="EMBL" id="PYD76663.1"/>
    </source>
</evidence>
<dbReference type="GO" id="GO:0016491">
    <property type="term" value="F:oxidoreductase activity"/>
    <property type="evidence" value="ECO:0007669"/>
    <property type="project" value="UniProtKB-KW"/>
</dbReference>
<dbReference type="PROSITE" id="PS00061">
    <property type="entry name" value="ADH_SHORT"/>
    <property type="match status" value="1"/>
</dbReference>
<dbReference type="PRINTS" id="PR00081">
    <property type="entry name" value="GDHRDH"/>
</dbReference>
<dbReference type="InterPro" id="IPR020904">
    <property type="entry name" value="Sc_DH/Rdtase_CS"/>
</dbReference>
<accession>A0A318QV43</accession>
<dbReference type="RefSeq" id="WP_110527250.1">
    <property type="nucleotide sequence ID" value="NZ_NOXG01000002.1"/>
</dbReference>
<dbReference type="SUPFAM" id="SSF51735">
    <property type="entry name" value="NAD(P)-binding Rossmann-fold domains"/>
    <property type="match status" value="1"/>
</dbReference>
<keyword evidence="3" id="KW-1133">Transmembrane helix</keyword>
<comment type="similarity">
    <text evidence="1">Belongs to the short-chain dehydrogenases/reductases (SDR) family.</text>
</comment>
<keyword evidence="2" id="KW-0560">Oxidoreductase</keyword>
<proteinExistence type="inferred from homology"/>
<dbReference type="PANTHER" id="PTHR44196">
    <property type="entry name" value="DEHYDROGENASE/REDUCTASE SDR FAMILY MEMBER 7B"/>
    <property type="match status" value="1"/>
</dbReference>
<comment type="caution">
    <text evidence="4">The sequence shown here is derived from an EMBL/GenBank/DDBJ whole genome shotgun (WGS) entry which is preliminary data.</text>
</comment>
<dbReference type="GO" id="GO:0016020">
    <property type="term" value="C:membrane"/>
    <property type="evidence" value="ECO:0007669"/>
    <property type="project" value="TreeGrafter"/>
</dbReference>
<name>A0A318QV43_9PROT</name>
<dbReference type="Gene3D" id="3.40.50.720">
    <property type="entry name" value="NAD(P)-binding Rossmann-like Domain"/>
    <property type="match status" value="1"/>
</dbReference>
<dbReference type="InterPro" id="IPR002347">
    <property type="entry name" value="SDR_fam"/>
</dbReference>
<keyword evidence="3" id="KW-0472">Membrane</keyword>
<dbReference type="EMBL" id="NOXG01000002">
    <property type="protein sequence ID" value="PYD76663.1"/>
    <property type="molecule type" value="Genomic_DNA"/>
</dbReference>
<evidence type="ECO:0000313" key="5">
    <source>
        <dbReference type="Proteomes" id="UP000247609"/>
    </source>
</evidence>
<evidence type="ECO:0000256" key="3">
    <source>
        <dbReference type="SAM" id="Phobius"/>
    </source>
</evidence>
<reference evidence="4 5" key="1">
    <citation type="submission" date="2017-07" db="EMBL/GenBank/DDBJ databases">
        <title>A draft genome sequence of Komagataeibacter sp. T5K1.</title>
        <authorList>
            <person name="Skraban J."/>
            <person name="Cleenwerck I."/>
            <person name="Vandamme P."/>
            <person name="Trcek J."/>
        </authorList>
    </citation>
    <scope>NUCLEOTIDE SEQUENCE [LARGE SCALE GENOMIC DNA]</scope>
    <source>
        <strain evidence="4 5">T5K1</strain>
    </source>
</reference>
<protein>
    <submittedName>
        <fullName evidence="4">Oxidoreductase</fullName>
    </submittedName>
</protein>
<gene>
    <name evidence="4" type="ORF">CFR71_03925</name>
</gene>
<evidence type="ECO:0000256" key="2">
    <source>
        <dbReference type="ARBA" id="ARBA00023002"/>
    </source>
</evidence>
<dbReference type="Proteomes" id="UP000247609">
    <property type="component" value="Unassembled WGS sequence"/>
</dbReference>
<keyword evidence="3" id="KW-0812">Transmembrane</keyword>